<dbReference type="AlphaFoldDB" id="A0A381SH70"/>
<dbReference type="Gene3D" id="3.90.1150.140">
    <property type="match status" value="1"/>
</dbReference>
<proteinExistence type="predicted"/>
<reference evidence="3" key="1">
    <citation type="submission" date="2018-05" db="EMBL/GenBank/DDBJ databases">
        <authorList>
            <person name="Lanie J.A."/>
            <person name="Ng W.-L."/>
            <person name="Kazmierczak K.M."/>
            <person name="Andrzejewski T.M."/>
            <person name="Davidsen T.M."/>
            <person name="Wayne K.J."/>
            <person name="Tettelin H."/>
            <person name="Glass J.I."/>
            <person name="Rusch D."/>
            <person name="Podicherti R."/>
            <person name="Tsui H.-C.T."/>
            <person name="Winkler M.E."/>
        </authorList>
    </citation>
    <scope>NUCLEOTIDE SEQUENCE</scope>
</reference>
<protein>
    <recommendedName>
        <fullName evidence="4">DUF1343 domain-containing protein</fullName>
    </recommendedName>
</protein>
<accession>A0A381SH70</accession>
<name>A0A381SH70_9ZZZZ</name>
<evidence type="ECO:0000313" key="3">
    <source>
        <dbReference type="EMBL" id="SVA03442.1"/>
    </source>
</evidence>
<dbReference type="Pfam" id="PF07075">
    <property type="entry name" value="NamZ_N"/>
    <property type="match status" value="1"/>
</dbReference>
<dbReference type="InterPro" id="IPR048502">
    <property type="entry name" value="NamZ_N"/>
</dbReference>
<dbReference type="GO" id="GO:0033922">
    <property type="term" value="F:peptidoglycan beta-N-acetylmuramidase activity"/>
    <property type="evidence" value="ECO:0007669"/>
    <property type="project" value="InterPro"/>
</dbReference>
<dbReference type="Gene3D" id="3.40.50.12170">
    <property type="entry name" value="Uncharacterised protein PF07075, DUF1343"/>
    <property type="match status" value="1"/>
</dbReference>
<dbReference type="InterPro" id="IPR048503">
    <property type="entry name" value="NamZ_C"/>
</dbReference>
<dbReference type="PIRSF" id="PIRSF016719">
    <property type="entry name" value="UCP016719"/>
    <property type="match status" value="1"/>
</dbReference>
<dbReference type="InterPro" id="IPR008302">
    <property type="entry name" value="NamZ"/>
</dbReference>
<feature type="domain" description="Peptidoglycan beta-N-acetylmuramidase NamZ C-terminal" evidence="2">
    <location>
        <begin position="257"/>
        <end position="414"/>
    </location>
</feature>
<evidence type="ECO:0000259" key="1">
    <source>
        <dbReference type="Pfam" id="PF07075"/>
    </source>
</evidence>
<dbReference type="EMBL" id="UINC01003110">
    <property type="protein sequence ID" value="SVA03442.1"/>
    <property type="molecule type" value="Genomic_DNA"/>
</dbReference>
<dbReference type="PANTHER" id="PTHR42915">
    <property type="entry name" value="HYPOTHETICAL 460 KDA PROTEIN IN FEUA-SIGW INTERGENIC REGION [PRECURSOR]"/>
    <property type="match status" value="1"/>
</dbReference>
<feature type="domain" description="Peptidoglycan beta-N-acetylmuramidase NamZ N-terminal" evidence="1">
    <location>
        <begin position="49"/>
        <end position="252"/>
    </location>
</feature>
<evidence type="ECO:0008006" key="4">
    <source>
        <dbReference type="Google" id="ProtNLM"/>
    </source>
</evidence>
<dbReference type="PANTHER" id="PTHR42915:SF1">
    <property type="entry name" value="PEPTIDOGLYCAN BETA-N-ACETYLMURAMIDASE NAMZ"/>
    <property type="match status" value="1"/>
</dbReference>
<sequence length="415" mass="46716">MKRSSIIILILLPIIVSTNTGDTIATNLFRTGLDNLLDHDLDKIMGKEIALVTNQTGIDRKGTPNYQRLMVIDDVHLKKIFSPEHGLFGEAAAGEKIHYSESLNDLPEVISLYGKIKKPSPEMLQGISLIIYDIQDVGARFYTYITTLGLVMEAAAENGIPVLVLDRPNPLGGEKIEGPILDIDHQSFVGYYPIPIRYGMTIGELAKMIVGEKWIRAIPELDVIEMSGWDRSMYFDDTGLTWVKPSPNIPDIETAIIYSGMCLVEGTNISEGRGTDHPFKYIGAPWMAEEVCMDLQGMKKLIGVEFIKQKFRPRSIKGVVNSPKYDGKSCIGFKVRVKDRAQYNSVLVGVQALYTVRNLTPWKLQLKEKHLNRLWGNDKLTKVLNDKLALAELLSILDKDRTTFLQKRTPYLLYE</sequence>
<organism evidence="3">
    <name type="scientific">marine metagenome</name>
    <dbReference type="NCBI Taxonomy" id="408172"/>
    <lineage>
        <taxon>unclassified sequences</taxon>
        <taxon>metagenomes</taxon>
        <taxon>ecological metagenomes</taxon>
    </lineage>
</organism>
<gene>
    <name evidence="3" type="ORF">METZ01_LOCUS56296</name>
</gene>
<evidence type="ECO:0000259" key="2">
    <source>
        <dbReference type="Pfam" id="PF20732"/>
    </source>
</evidence>
<dbReference type="Pfam" id="PF20732">
    <property type="entry name" value="NamZ_C"/>
    <property type="match status" value="1"/>
</dbReference>